<dbReference type="SUPFAM" id="SSF53955">
    <property type="entry name" value="Lysozyme-like"/>
    <property type="match status" value="1"/>
</dbReference>
<dbReference type="Proteomes" id="UP000474159">
    <property type="component" value="Unassembled WGS sequence"/>
</dbReference>
<dbReference type="Gene3D" id="1.10.530.10">
    <property type="match status" value="1"/>
</dbReference>
<feature type="compositionally biased region" description="Polar residues" evidence="2">
    <location>
        <begin position="710"/>
        <end position="723"/>
    </location>
</feature>
<feature type="region of interest" description="Disordered" evidence="2">
    <location>
        <begin position="708"/>
        <end position="729"/>
    </location>
</feature>
<proteinExistence type="inferred from homology"/>
<evidence type="ECO:0000256" key="2">
    <source>
        <dbReference type="SAM" id="MobiDB-lite"/>
    </source>
</evidence>
<dbReference type="OrthoDB" id="9801695at2"/>
<comment type="caution">
    <text evidence="4">The sequence shown here is derived from an EMBL/GenBank/DDBJ whole genome shotgun (WGS) entry which is preliminary data.</text>
</comment>
<reference evidence="4 5" key="1">
    <citation type="submission" date="2019-09" db="EMBL/GenBank/DDBJ databases">
        <title>YIM 48816 draft genome.</title>
        <authorList>
            <person name="Jiang L."/>
        </authorList>
    </citation>
    <scope>NUCLEOTIDE SEQUENCE [LARGE SCALE GENOMIC DNA]</scope>
    <source>
        <strain evidence="4 5">YIM 48816</strain>
    </source>
</reference>
<accession>A0A6L3SW30</accession>
<dbReference type="AlphaFoldDB" id="A0A6L3SW30"/>
<keyword evidence="5" id="KW-1185">Reference proteome</keyword>
<protein>
    <submittedName>
        <fullName evidence="4">Lytic transglycosylase domain-containing protein</fullName>
    </submittedName>
</protein>
<evidence type="ECO:0000313" key="4">
    <source>
        <dbReference type="EMBL" id="KAB1075944.1"/>
    </source>
</evidence>
<name>A0A6L3SW30_9HYPH</name>
<dbReference type="InterPro" id="IPR023346">
    <property type="entry name" value="Lysozyme-like_dom_sf"/>
</dbReference>
<dbReference type="RefSeq" id="WP_151003139.1">
    <property type="nucleotide sequence ID" value="NZ_BPQY01000594.1"/>
</dbReference>
<feature type="region of interest" description="Disordered" evidence="2">
    <location>
        <begin position="113"/>
        <end position="155"/>
    </location>
</feature>
<feature type="compositionally biased region" description="Polar residues" evidence="2">
    <location>
        <begin position="119"/>
        <end position="133"/>
    </location>
</feature>
<evidence type="ECO:0000256" key="1">
    <source>
        <dbReference type="ARBA" id="ARBA00009387"/>
    </source>
</evidence>
<comment type="similarity">
    <text evidence="1">Belongs to the virb1 family.</text>
</comment>
<dbReference type="CDD" id="cd00254">
    <property type="entry name" value="LT-like"/>
    <property type="match status" value="1"/>
</dbReference>
<dbReference type="EMBL" id="VZZK01000032">
    <property type="protein sequence ID" value="KAB1075944.1"/>
    <property type="molecule type" value="Genomic_DNA"/>
</dbReference>
<dbReference type="InterPro" id="IPR008258">
    <property type="entry name" value="Transglycosylase_SLT_dom_1"/>
</dbReference>
<sequence length="934" mass="98750">MSIKIPVTAELNQQDVQAQIKQMEAALNDLGRVAQDAGRLRFTPVTKTTLDDIKRMRAEFDAMVRMAPGLKRALEAGGQAGRSFDQVEWGKVWHDPAQRAGHAHSMLSRLRPDSVDTRAAQQQPSGGSGSNTPGRHRDPDGGNRPPSIQRRGWKMAAGSAAAGIAGGVASQVGGLTGGVASGALAGGFVGGGIGAAIGGLAGALTSVIGSLGEARDAAISLDTLKRTLGDTNISFQRLSDKTHSLADEFSLKDDEAIALTSSYAKLSGSNNQNGLRDEVGVGVGFSRSFGLDPSAGVNFFGQMRGMGITRSADDNKRLALLIGESVAKAGELPRMADVMAGLGRYIESTSTRAMSGGNSEAWLSKLAGLSQTGLPGTSPGASSNMLAKVDNAVSQGGITEAGKNFMSGTLQKALGLNAVQAEMQLEGGMFASGRSTFGPNTAIGRDYQKHGVPLPEAANSDRTNMELLMEAMEREYAGKPRELMLNAMKTQFGLSYGQAAAWENAGSVKVGGLVSRLTRLGVDPSQVNSTGISQLSQLEADNKLTDAQKDAAAKDIAGKNQEDTVGSDARKATIDGSNAMVRLAADGLPMLSSIQSGVLKLAGMDAPSTPEQRAREADHQARLGSIESDLGKKKDAAWKEYSDKVPFWKRGATAFQSSEEDALGKKYWDAKQAYDDAVAGEGQRYKKDSLDNVPAGVPELHPVQRDVVTSGANPAGTGSTSSKPLDVGKQRETMRSYLEAHPDLAARLEREDEALGHEKGTAAAQLWQESRFKSGAVSNQGALGFAQMMPENVAAMSKRAGRNLDPSNLDDALLMRRMLMQDNQANPNIGHNLDRELMAYYGGASGKAWGPKTRQYPADVKRWMGSVPDADQVPAIEQRKREQEAARRDQGISVNVHQTGEFILRDSSGNQVAQADLQTTVGKPVASGTTSAWR</sequence>
<evidence type="ECO:0000259" key="3">
    <source>
        <dbReference type="Pfam" id="PF01464"/>
    </source>
</evidence>
<feature type="domain" description="Transglycosylase SLT" evidence="3">
    <location>
        <begin position="754"/>
        <end position="811"/>
    </location>
</feature>
<gene>
    <name evidence="4" type="ORF">F6X53_24250</name>
</gene>
<dbReference type="Pfam" id="PF01464">
    <property type="entry name" value="SLT"/>
    <property type="match status" value="1"/>
</dbReference>
<evidence type="ECO:0000313" key="5">
    <source>
        <dbReference type="Proteomes" id="UP000474159"/>
    </source>
</evidence>
<organism evidence="4 5">
    <name type="scientific">Methylobacterium soli</name>
    <dbReference type="NCBI Taxonomy" id="553447"/>
    <lineage>
        <taxon>Bacteria</taxon>
        <taxon>Pseudomonadati</taxon>
        <taxon>Pseudomonadota</taxon>
        <taxon>Alphaproteobacteria</taxon>
        <taxon>Hyphomicrobiales</taxon>
        <taxon>Methylobacteriaceae</taxon>
        <taxon>Methylobacterium</taxon>
    </lineage>
</organism>